<evidence type="ECO:0000313" key="1">
    <source>
        <dbReference type="EMBL" id="KAI8551221.1"/>
    </source>
</evidence>
<accession>A0ACC0NDY0</accession>
<dbReference type="Proteomes" id="UP001062846">
    <property type="component" value="Chromosome 6"/>
</dbReference>
<sequence>MVEDEPVRRTPKEVLHALEDTGAMGPVVEPLGSSTVVEGLVIADGGSDGADSSGAEGGDVGLDESLSRDSAKGKSVAVEEEVPVEVPCQDSGEDEMFRPVEGSSSHKPVTKQDLAEFLIGKGLTKLFKENPAVEKAVLTAREERERDSNVGNGGEGRERERKRAEGEEALRDARPLRELGSKQSCRGCQQRQWQRV</sequence>
<reference evidence="1" key="1">
    <citation type="submission" date="2022-02" db="EMBL/GenBank/DDBJ databases">
        <title>Plant Genome Project.</title>
        <authorList>
            <person name="Zhang R.-G."/>
        </authorList>
    </citation>
    <scope>NUCLEOTIDE SEQUENCE</scope>
    <source>
        <strain evidence="1">AT1</strain>
    </source>
</reference>
<name>A0ACC0NDY0_RHOML</name>
<dbReference type="EMBL" id="CM046393">
    <property type="protein sequence ID" value="KAI8551221.1"/>
    <property type="molecule type" value="Genomic_DNA"/>
</dbReference>
<protein>
    <submittedName>
        <fullName evidence="1">Uncharacterized protein</fullName>
    </submittedName>
</protein>
<organism evidence="1 2">
    <name type="scientific">Rhododendron molle</name>
    <name type="common">Chinese azalea</name>
    <name type="synonym">Azalea mollis</name>
    <dbReference type="NCBI Taxonomy" id="49168"/>
    <lineage>
        <taxon>Eukaryota</taxon>
        <taxon>Viridiplantae</taxon>
        <taxon>Streptophyta</taxon>
        <taxon>Embryophyta</taxon>
        <taxon>Tracheophyta</taxon>
        <taxon>Spermatophyta</taxon>
        <taxon>Magnoliopsida</taxon>
        <taxon>eudicotyledons</taxon>
        <taxon>Gunneridae</taxon>
        <taxon>Pentapetalae</taxon>
        <taxon>asterids</taxon>
        <taxon>Ericales</taxon>
        <taxon>Ericaceae</taxon>
        <taxon>Ericoideae</taxon>
        <taxon>Rhodoreae</taxon>
        <taxon>Rhododendron</taxon>
    </lineage>
</organism>
<evidence type="ECO:0000313" key="2">
    <source>
        <dbReference type="Proteomes" id="UP001062846"/>
    </source>
</evidence>
<comment type="caution">
    <text evidence="1">The sequence shown here is derived from an EMBL/GenBank/DDBJ whole genome shotgun (WGS) entry which is preliminary data.</text>
</comment>
<proteinExistence type="predicted"/>
<keyword evidence="2" id="KW-1185">Reference proteome</keyword>
<gene>
    <name evidence="1" type="ORF">RHMOL_Rhmol06G0168000</name>
</gene>